<feature type="region of interest" description="Disordered" evidence="1">
    <location>
        <begin position="1"/>
        <end position="40"/>
    </location>
</feature>
<organism evidence="2 3">
    <name type="scientific">Trifolium medium</name>
    <dbReference type="NCBI Taxonomy" id="97028"/>
    <lineage>
        <taxon>Eukaryota</taxon>
        <taxon>Viridiplantae</taxon>
        <taxon>Streptophyta</taxon>
        <taxon>Embryophyta</taxon>
        <taxon>Tracheophyta</taxon>
        <taxon>Spermatophyta</taxon>
        <taxon>Magnoliopsida</taxon>
        <taxon>eudicotyledons</taxon>
        <taxon>Gunneridae</taxon>
        <taxon>Pentapetalae</taxon>
        <taxon>rosids</taxon>
        <taxon>fabids</taxon>
        <taxon>Fabales</taxon>
        <taxon>Fabaceae</taxon>
        <taxon>Papilionoideae</taxon>
        <taxon>50 kb inversion clade</taxon>
        <taxon>NPAAA clade</taxon>
        <taxon>Hologalegina</taxon>
        <taxon>IRL clade</taxon>
        <taxon>Trifolieae</taxon>
        <taxon>Trifolium</taxon>
    </lineage>
</organism>
<evidence type="ECO:0000256" key="1">
    <source>
        <dbReference type="SAM" id="MobiDB-lite"/>
    </source>
</evidence>
<dbReference type="Proteomes" id="UP000265520">
    <property type="component" value="Unassembled WGS sequence"/>
</dbReference>
<dbReference type="EMBL" id="LXQA011408966">
    <property type="protein sequence ID" value="MCI96235.1"/>
    <property type="molecule type" value="Genomic_DNA"/>
</dbReference>
<sequence length="40" mass="4171">MKNPTLDRHAEMQKSAVSPNNSYFKGSPGSPYSGGGGFPA</sequence>
<proteinExistence type="predicted"/>
<keyword evidence="3" id="KW-1185">Reference proteome</keyword>
<feature type="compositionally biased region" description="Low complexity" evidence="1">
    <location>
        <begin position="22"/>
        <end position="31"/>
    </location>
</feature>
<reference evidence="2 3" key="1">
    <citation type="journal article" date="2018" name="Front. Plant Sci.">
        <title>Red Clover (Trifolium pratense) and Zigzag Clover (T. medium) - A Picture of Genomic Similarities and Differences.</title>
        <authorList>
            <person name="Dluhosova J."/>
            <person name="Istvanek J."/>
            <person name="Nedelnik J."/>
            <person name="Repkova J."/>
        </authorList>
    </citation>
    <scope>NUCLEOTIDE SEQUENCE [LARGE SCALE GENOMIC DNA]</scope>
    <source>
        <strain evidence="3">cv. 10/8</strain>
        <tissue evidence="2">Leaf</tissue>
    </source>
</reference>
<name>A0A392WBM5_9FABA</name>
<protein>
    <submittedName>
        <fullName evidence="2">Pumilio 2-like protein</fullName>
    </submittedName>
</protein>
<feature type="non-terminal residue" evidence="2">
    <location>
        <position position="40"/>
    </location>
</feature>
<accession>A0A392WBM5</accession>
<feature type="compositionally biased region" description="Basic and acidic residues" evidence="1">
    <location>
        <begin position="1"/>
        <end position="12"/>
    </location>
</feature>
<dbReference type="AlphaFoldDB" id="A0A392WBM5"/>
<evidence type="ECO:0000313" key="2">
    <source>
        <dbReference type="EMBL" id="MCI96235.1"/>
    </source>
</evidence>
<evidence type="ECO:0000313" key="3">
    <source>
        <dbReference type="Proteomes" id="UP000265520"/>
    </source>
</evidence>
<comment type="caution">
    <text evidence="2">The sequence shown here is derived from an EMBL/GenBank/DDBJ whole genome shotgun (WGS) entry which is preliminary data.</text>
</comment>